<accession>A0A813F0J9</accession>
<dbReference type="EMBL" id="CAJNNV010019611">
    <property type="protein sequence ID" value="CAE8606647.1"/>
    <property type="molecule type" value="Genomic_DNA"/>
</dbReference>
<evidence type="ECO:0000313" key="1">
    <source>
        <dbReference type="EMBL" id="CAE8606647.1"/>
    </source>
</evidence>
<reference evidence="1" key="1">
    <citation type="submission" date="2021-02" db="EMBL/GenBank/DDBJ databases">
        <authorList>
            <person name="Dougan E. K."/>
            <person name="Rhodes N."/>
            <person name="Thang M."/>
            <person name="Chan C."/>
        </authorList>
    </citation>
    <scope>NUCLEOTIDE SEQUENCE</scope>
</reference>
<dbReference type="AlphaFoldDB" id="A0A813F0J9"/>
<comment type="caution">
    <text evidence="1">The sequence shown here is derived from an EMBL/GenBank/DDBJ whole genome shotgun (WGS) entry which is preliminary data.</text>
</comment>
<evidence type="ECO:0000313" key="2">
    <source>
        <dbReference type="Proteomes" id="UP000654075"/>
    </source>
</evidence>
<dbReference type="Proteomes" id="UP000654075">
    <property type="component" value="Unassembled WGS sequence"/>
</dbReference>
<proteinExistence type="predicted"/>
<name>A0A813F0J9_POLGL</name>
<dbReference type="OrthoDB" id="433517at2759"/>
<sequence>FQRSAGEMLHCVNGEWYNTQEKPELQGFTCESCLFVGGKGLASLAKRNEQELYYFNKMSLSVYSELGTLLTAATGGKYCLRPSSNTSSTGMVLTKDLSCAGSLLVQTVATSAVKSRLMRLAGSQDQCLQGTADPDGLASAVHLACNESEPMQLIIPSEVPSIIWDLHVDADKKRAGDLHTAYSSYCGAHGALNTLSFGQIFGGVTNGGKSNCHFAPVVLFGDFANTGIKRDKLSTSWPDWHHLLSDNAIQCPLGHALTGLKLDSVASSFLAECSLIGGIGASFDYFSNQVEVAALLPGQSNWLKTMKMLTISCGDNGLLSGFHFEYSEGGKWARAKYTCSKAGGAPVVMEPAGVVTTLLLDEEGIYCPALRDFASGRLSYTSEEGEMLEFKANGCWCIGSNCSAQKGAVTPVGLSLSSFDVVAVSDYTAEFLAAGLPEQENR</sequence>
<feature type="non-terminal residue" evidence="1">
    <location>
        <position position="1"/>
    </location>
</feature>
<keyword evidence="2" id="KW-1185">Reference proteome</keyword>
<organism evidence="1 2">
    <name type="scientific">Polarella glacialis</name>
    <name type="common">Dinoflagellate</name>
    <dbReference type="NCBI Taxonomy" id="89957"/>
    <lineage>
        <taxon>Eukaryota</taxon>
        <taxon>Sar</taxon>
        <taxon>Alveolata</taxon>
        <taxon>Dinophyceae</taxon>
        <taxon>Suessiales</taxon>
        <taxon>Suessiaceae</taxon>
        <taxon>Polarella</taxon>
    </lineage>
</organism>
<protein>
    <submittedName>
        <fullName evidence="1">Uncharacterized protein</fullName>
    </submittedName>
</protein>
<feature type="non-terminal residue" evidence="1">
    <location>
        <position position="442"/>
    </location>
</feature>
<gene>
    <name evidence="1" type="ORF">PGLA1383_LOCUS24627</name>
</gene>